<proteinExistence type="predicted"/>
<evidence type="ECO:0000256" key="5">
    <source>
        <dbReference type="SAM" id="MobiDB-lite"/>
    </source>
</evidence>
<feature type="compositionally biased region" description="Basic and acidic residues" evidence="5">
    <location>
        <begin position="433"/>
        <end position="444"/>
    </location>
</feature>
<accession>A0A6J2RIQ5</accession>
<dbReference type="KEGG" id="cgob:115022512"/>
<dbReference type="Gene3D" id="2.10.110.10">
    <property type="entry name" value="Cysteine Rich Protein"/>
    <property type="match status" value="1"/>
</dbReference>
<feature type="region of interest" description="Disordered" evidence="5">
    <location>
        <begin position="187"/>
        <end position="217"/>
    </location>
</feature>
<gene>
    <name evidence="8" type="primary">LOC115022512</name>
</gene>
<evidence type="ECO:0000259" key="6">
    <source>
        <dbReference type="PROSITE" id="PS50023"/>
    </source>
</evidence>
<dbReference type="AlphaFoldDB" id="A0A6J2RIQ5"/>
<dbReference type="Proteomes" id="UP000504630">
    <property type="component" value="Chromosome 17"/>
</dbReference>
<dbReference type="InterPro" id="IPR001781">
    <property type="entry name" value="Znf_LIM"/>
</dbReference>
<evidence type="ECO:0000313" key="8">
    <source>
        <dbReference type="RefSeq" id="XP_029309372.1"/>
    </source>
</evidence>
<feature type="compositionally biased region" description="Basic and acidic residues" evidence="5">
    <location>
        <begin position="539"/>
        <end position="579"/>
    </location>
</feature>
<dbReference type="Pfam" id="PF00412">
    <property type="entry name" value="LIM"/>
    <property type="match status" value="1"/>
</dbReference>
<dbReference type="OrthoDB" id="6129702at2759"/>
<feature type="region of interest" description="Disordered" evidence="5">
    <location>
        <begin position="452"/>
        <end position="670"/>
    </location>
</feature>
<name>A0A6J2RIQ5_COTGO</name>
<feature type="compositionally biased region" description="Polar residues" evidence="5">
    <location>
        <begin position="452"/>
        <end position="476"/>
    </location>
</feature>
<sequence>MEKMLANELILHNNCFCCKHCKKKLSIHNYSSLYGEFYCTSHYQQLFKRTGNYDEGFGHRQHKDRWIQKNKEINEPDTPATPKMTKSNLNTSDGVFVKRSSAREMAYNTGADVKSKLKVSWPPEKKSFGVESAQQTYVKKKTADIGKTSSSGHHKSDNNQLKIYNGGEIKDEVKTLSSSIISGIKERSKTTGYTSAEKLPSGKTKGRSDPTKDIISSTTLNFSSPSLETGITVTKQKNVESITRTNYNPKSNRPDAYLNKARKSVRFAPNFDAAQNDLSSQLTTGAKGEDHSTLLSDQTEQSKVTQSEDIKDVIHKNNCDNLSLEFSKEQSQSEVYLDIPEYKCLGETQLDLTHQGPDVKVESSQEAPQTDITVLNGVIEKVEKTLDAQSFTEMFESTKEVVKYQEPSEIFQVIPENSVNPCESEIPGTLHSPAEHMTREEASLERNTNQFENTESANDQESASSQKKPVARTNSLKGFPKQTEKTKVKLGSWSKGKSPMSKLFTSGGSDKTNKIEPKDAKKPDVKPSGGLLGRLFHSSSEKAENTIRSAAQDEIKDKTPDDDKKTEEVKKDVTKEIQKEGNVSQVPTQEQEAGEHIKEKSHSAEPNTLESNISEAVTKSTEPSSLLKTSTSVTGKYLTAPEQTDDQESNLQSSSPSVTDPETKDLPNTVQSVSLVSEESIHQFISAKSGDKVLSAPNNDDFFGDSSSSALVDPLAIQINANESAQKPNEPLHASDVGGDLAVGALLELSQDSSNLFDPEIFVNTPGDNFLSFLSDTDLPEAAPTDSFNLLESHPLPPENDMMLGLIDQFIVPSSLHINQDGDQSPFGTNNQAREHGADFDIFGSNNVLFTQPPNAPHEDGADASSNQPPAFPDDIFGISDVVTALPSTPATSNSLNNLLASDTSSAVAPSAQKDLFADDIFASEPQLLAVSEPSDVNLFVDSLLSDNNSIAQTAESTVKDNSWMDDLLG</sequence>
<feature type="region of interest" description="Disordered" evidence="5">
    <location>
        <begin position="141"/>
        <end position="162"/>
    </location>
</feature>
<feature type="region of interest" description="Disordered" evidence="5">
    <location>
        <begin position="851"/>
        <end position="873"/>
    </location>
</feature>
<feature type="region of interest" description="Disordered" evidence="5">
    <location>
        <begin position="426"/>
        <end position="445"/>
    </location>
</feature>
<keyword evidence="1 4" id="KW-0479">Metal-binding</keyword>
<evidence type="ECO:0000256" key="3">
    <source>
        <dbReference type="ARBA" id="ARBA00023038"/>
    </source>
</evidence>
<feature type="compositionally biased region" description="Polar residues" evidence="5">
    <location>
        <begin position="293"/>
        <end position="304"/>
    </location>
</feature>
<dbReference type="PANTHER" id="PTHR24206">
    <property type="entry name" value="OS06G0237300 PROTEIN"/>
    <property type="match status" value="1"/>
</dbReference>
<keyword evidence="3 4" id="KW-0440">LIM domain</keyword>
<dbReference type="GO" id="GO:0046872">
    <property type="term" value="F:metal ion binding"/>
    <property type="evidence" value="ECO:0007669"/>
    <property type="project" value="UniProtKB-KW"/>
</dbReference>
<dbReference type="PROSITE" id="PS50023">
    <property type="entry name" value="LIM_DOMAIN_2"/>
    <property type="match status" value="1"/>
</dbReference>
<evidence type="ECO:0000256" key="1">
    <source>
        <dbReference type="ARBA" id="ARBA00022723"/>
    </source>
</evidence>
<dbReference type="RefSeq" id="XP_029309372.1">
    <property type="nucleotide sequence ID" value="XM_029453512.1"/>
</dbReference>
<feature type="compositionally biased region" description="Basic and acidic residues" evidence="5">
    <location>
        <begin position="593"/>
        <end position="603"/>
    </location>
</feature>
<feature type="compositionally biased region" description="Polar residues" evidence="5">
    <location>
        <begin position="649"/>
        <end position="670"/>
    </location>
</feature>
<evidence type="ECO:0000256" key="2">
    <source>
        <dbReference type="ARBA" id="ARBA00022833"/>
    </source>
</evidence>
<protein>
    <submittedName>
        <fullName evidence="8">Uncharacterized protein LOC115022512</fullName>
    </submittedName>
</protein>
<evidence type="ECO:0000256" key="4">
    <source>
        <dbReference type="PROSITE-ProRule" id="PRU00125"/>
    </source>
</evidence>
<dbReference type="GeneID" id="115022512"/>
<feature type="compositionally biased region" description="Polar residues" evidence="5">
    <location>
        <begin position="581"/>
        <end position="591"/>
    </location>
</feature>
<keyword evidence="2 4" id="KW-0862">Zinc</keyword>
<feature type="compositionally biased region" description="Basic and acidic residues" evidence="5">
    <location>
        <begin position="511"/>
        <end position="525"/>
    </location>
</feature>
<dbReference type="SUPFAM" id="SSF57716">
    <property type="entry name" value="Glucocorticoid receptor-like (DNA-binding domain)"/>
    <property type="match status" value="1"/>
</dbReference>
<feature type="compositionally biased region" description="Polar residues" evidence="5">
    <location>
        <begin position="604"/>
        <end position="634"/>
    </location>
</feature>
<feature type="domain" description="LIM zinc-binding" evidence="6">
    <location>
        <begin position="1"/>
        <end position="49"/>
    </location>
</feature>
<dbReference type="InParanoid" id="A0A6J2RIQ5"/>
<keyword evidence="7" id="KW-1185">Reference proteome</keyword>
<reference evidence="8" key="1">
    <citation type="submission" date="2025-08" db="UniProtKB">
        <authorList>
            <consortium name="RefSeq"/>
        </authorList>
    </citation>
    <scope>IDENTIFICATION</scope>
</reference>
<feature type="region of interest" description="Disordered" evidence="5">
    <location>
        <begin position="283"/>
        <end position="304"/>
    </location>
</feature>
<organism evidence="7 8">
    <name type="scientific">Cottoperca gobio</name>
    <name type="common">Frogmouth</name>
    <name type="synonym">Aphritis gobio</name>
    <dbReference type="NCBI Taxonomy" id="56716"/>
    <lineage>
        <taxon>Eukaryota</taxon>
        <taxon>Metazoa</taxon>
        <taxon>Chordata</taxon>
        <taxon>Craniata</taxon>
        <taxon>Vertebrata</taxon>
        <taxon>Euteleostomi</taxon>
        <taxon>Actinopterygii</taxon>
        <taxon>Neopterygii</taxon>
        <taxon>Teleostei</taxon>
        <taxon>Neoteleostei</taxon>
        <taxon>Acanthomorphata</taxon>
        <taxon>Eupercaria</taxon>
        <taxon>Perciformes</taxon>
        <taxon>Notothenioidei</taxon>
        <taxon>Bovichtidae</taxon>
        <taxon>Cottoperca</taxon>
    </lineage>
</organism>
<evidence type="ECO:0000313" key="7">
    <source>
        <dbReference type="Proteomes" id="UP000504630"/>
    </source>
</evidence>